<dbReference type="Gene3D" id="1.10.238.10">
    <property type="entry name" value="EF-hand"/>
    <property type="match status" value="2"/>
</dbReference>
<protein>
    <submittedName>
        <fullName evidence="4">EF-hand</fullName>
    </submittedName>
</protein>
<organism evidence="4 5">
    <name type="scientific">Piromyces finnis</name>
    <dbReference type="NCBI Taxonomy" id="1754191"/>
    <lineage>
        <taxon>Eukaryota</taxon>
        <taxon>Fungi</taxon>
        <taxon>Fungi incertae sedis</taxon>
        <taxon>Chytridiomycota</taxon>
        <taxon>Chytridiomycota incertae sedis</taxon>
        <taxon>Neocallimastigomycetes</taxon>
        <taxon>Neocallimastigales</taxon>
        <taxon>Neocallimastigaceae</taxon>
        <taxon>Piromyces</taxon>
    </lineage>
</organism>
<dbReference type="GO" id="GO:0043226">
    <property type="term" value="C:organelle"/>
    <property type="evidence" value="ECO:0007669"/>
    <property type="project" value="UniProtKB-ARBA"/>
</dbReference>
<keyword evidence="1" id="KW-0677">Repeat</keyword>
<dbReference type="PROSITE" id="PS50222">
    <property type="entry name" value="EF_HAND_2"/>
    <property type="match status" value="1"/>
</dbReference>
<keyword evidence="5" id="KW-1185">Reference proteome</keyword>
<dbReference type="Proteomes" id="UP000193719">
    <property type="component" value="Unassembled WGS sequence"/>
</dbReference>
<dbReference type="InterPro" id="IPR011992">
    <property type="entry name" value="EF-hand-dom_pair"/>
</dbReference>
<dbReference type="FunFam" id="1.10.238.10:FF:000178">
    <property type="entry name" value="Calmodulin-2 A"/>
    <property type="match status" value="1"/>
</dbReference>
<dbReference type="AlphaFoldDB" id="A0A1Y1VH43"/>
<feature type="domain" description="EF-hand" evidence="3">
    <location>
        <begin position="147"/>
        <end position="182"/>
    </location>
</feature>
<evidence type="ECO:0000256" key="2">
    <source>
        <dbReference type="SAM" id="MobiDB-lite"/>
    </source>
</evidence>
<dbReference type="OrthoDB" id="10260307at2759"/>
<dbReference type="STRING" id="1754191.A0A1Y1VH43"/>
<dbReference type="SUPFAM" id="SSF47473">
    <property type="entry name" value="EF-hand"/>
    <property type="match status" value="1"/>
</dbReference>
<feature type="compositionally biased region" description="Low complexity" evidence="2">
    <location>
        <begin position="10"/>
        <end position="22"/>
    </location>
</feature>
<evidence type="ECO:0000313" key="4">
    <source>
        <dbReference type="EMBL" id="ORX55342.1"/>
    </source>
</evidence>
<evidence type="ECO:0000256" key="1">
    <source>
        <dbReference type="ARBA" id="ARBA00022737"/>
    </source>
</evidence>
<dbReference type="InterPro" id="IPR002048">
    <property type="entry name" value="EF_hand_dom"/>
</dbReference>
<proteinExistence type="predicted"/>
<dbReference type="GO" id="GO:0005509">
    <property type="term" value="F:calcium ion binding"/>
    <property type="evidence" value="ECO:0007669"/>
    <property type="project" value="InterPro"/>
</dbReference>
<name>A0A1Y1VH43_9FUNG</name>
<sequence length="220" mass="25323">MATKAKKKPSSSSSKKSSTPKSPKSKSGKGKGKKKASSKKAETPNTEVVKAPEITYYEELMNTGNLEVIKKVNRIKEAFSLFDTAQNDTCDEREVGTIIRSLGIYPNEAQLQDLIKEMLDEKQPGFVDFNKFLRAIYKIYQTQYLPADDNKLWRVFKVLDPENRGYLTKEELFGFLTTEGEPFTEEELESIKTSYLNNDEERFMYSDYIKDISKLRKKLH</sequence>
<comment type="caution">
    <text evidence="4">The sequence shown here is derived from an EMBL/GenBank/DDBJ whole genome shotgun (WGS) entry which is preliminary data.</text>
</comment>
<feature type="compositionally biased region" description="Basic residues" evidence="2">
    <location>
        <begin position="23"/>
        <end position="38"/>
    </location>
</feature>
<gene>
    <name evidence="4" type="ORF">BCR36DRAFT_581373</name>
</gene>
<feature type="region of interest" description="Disordered" evidence="2">
    <location>
        <begin position="1"/>
        <end position="45"/>
    </location>
</feature>
<dbReference type="EMBL" id="MCFH01000009">
    <property type="protein sequence ID" value="ORX55342.1"/>
    <property type="molecule type" value="Genomic_DNA"/>
</dbReference>
<accession>A0A1Y1VH43</accession>
<dbReference type="PANTHER" id="PTHR46763:SF1">
    <property type="entry name" value="DYNEIN REGULATORY COMPLEX PROTEIN 8"/>
    <property type="match status" value="1"/>
</dbReference>
<evidence type="ECO:0000313" key="5">
    <source>
        <dbReference type="Proteomes" id="UP000193719"/>
    </source>
</evidence>
<dbReference type="PANTHER" id="PTHR46763">
    <property type="entry name" value="DYNEIN REGULATORY COMPLEX PROTEIN 8"/>
    <property type="match status" value="1"/>
</dbReference>
<evidence type="ECO:0000259" key="3">
    <source>
        <dbReference type="PROSITE" id="PS50222"/>
    </source>
</evidence>
<reference evidence="4 5" key="1">
    <citation type="submission" date="2016-08" db="EMBL/GenBank/DDBJ databases">
        <title>Genomes of anaerobic fungi encode conserved fungal cellulosomes for biomass hydrolysis.</title>
        <authorList>
            <consortium name="DOE Joint Genome Institute"/>
            <person name="Haitjema C.H."/>
            <person name="Gilmore S.P."/>
            <person name="Henske J.K."/>
            <person name="Solomon K.V."/>
            <person name="De Groot R."/>
            <person name="Kuo A."/>
            <person name="Mondo S.J."/>
            <person name="Salamov A.A."/>
            <person name="Labutti K."/>
            <person name="Zhao Z."/>
            <person name="Chiniquy J."/>
            <person name="Barry K."/>
            <person name="Brewer H.M."/>
            <person name="Purvine S.O."/>
            <person name="Wright A.T."/>
            <person name="Boxma B."/>
            <person name="Van Alen T."/>
            <person name="Hackstein J.H."/>
            <person name="Baker S.E."/>
            <person name="Grigoriev I.V."/>
            <person name="O'Malley M.A."/>
        </authorList>
    </citation>
    <scope>NUCLEOTIDE SEQUENCE [LARGE SCALE GENOMIC DNA]</scope>
    <source>
        <strain evidence="5">finn</strain>
    </source>
</reference>
<reference evidence="4 5" key="2">
    <citation type="submission" date="2016-08" db="EMBL/GenBank/DDBJ databases">
        <title>Pervasive Adenine N6-methylation of Active Genes in Fungi.</title>
        <authorList>
            <consortium name="DOE Joint Genome Institute"/>
            <person name="Mondo S.J."/>
            <person name="Dannebaum R.O."/>
            <person name="Kuo R.C."/>
            <person name="Labutti K."/>
            <person name="Haridas S."/>
            <person name="Kuo A."/>
            <person name="Salamov A."/>
            <person name="Ahrendt S.R."/>
            <person name="Lipzen A."/>
            <person name="Sullivan W."/>
            <person name="Andreopoulos W.B."/>
            <person name="Clum A."/>
            <person name="Lindquist E."/>
            <person name="Daum C."/>
            <person name="Ramamoorthy G.K."/>
            <person name="Gryganskyi A."/>
            <person name="Culley D."/>
            <person name="Magnuson J.K."/>
            <person name="James T.Y."/>
            <person name="O'Malley M.A."/>
            <person name="Stajich J.E."/>
            <person name="Spatafora J.W."/>
            <person name="Visel A."/>
            <person name="Grigoriev I.V."/>
        </authorList>
    </citation>
    <scope>NUCLEOTIDE SEQUENCE [LARGE SCALE GENOMIC DNA]</scope>
    <source>
        <strain evidence="5">finn</strain>
    </source>
</reference>